<organism evidence="6 7">
    <name type="scientific">Mortierella isabellina</name>
    <name type="common">Filamentous fungus</name>
    <name type="synonym">Umbelopsis isabellina</name>
    <dbReference type="NCBI Taxonomy" id="91625"/>
    <lineage>
        <taxon>Eukaryota</taxon>
        <taxon>Fungi</taxon>
        <taxon>Fungi incertae sedis</taxon>
        <taxon>Mucoromycota</taxon>
        <taxon>Mucoromycotina</taxon>
        <taxon>Umbelopsidomycetes</taxon>
        <taxon>Umbelopsidales</taxon>
        <taxon>Umbelopsidaceae</taxon>
        <taxon>Umbelopsis</taxon>
    </lineage>
</organism>
<dbReference type="GO" id="GO:0042744">
    <property type="term" value="P:hydrogen peroxide catabolic process"/>
    <property type="evidence" value="ECO:0007669"/>
    <property type="project" value="TreeGrafter"/>
</dbReference>
<dbReference type="GO" id="GO:0045454">
    <property type="term" value="P:cell redox homeostasis"/>
    <property type="evidence" value="ECO:0007669"/>
    <property type="project" value="TreeGrafter"/>
</dbReference>
<dbReference type="AlphaFoldDB" id="A0A8H7PZ73"/>
<keyword evidence="4" id="KW-1133">Transmembrane helix</keyword>
<feature type="region of interest" description="Disordered" evidence="3">
    <location>
        <begin position="1"/>
        <end position="22"/>
    </location>
</feature>
<dbReference type="InterPro" id="IPR036249">
    <property type="entry name" value="Thioredoxin-like_sf"/>
</dbReference>
<protein>
    <recommendedName>
        <fullName evidence="5">Thioredoxin domain-containing protein</fullName>
    </recommendedName>
</protein>
<keyword evidence="2" id="KW-0560">Oxidoreductase</keyword>
<keyword evidence="7" id="KW-1185">Reference proteome</keyword>
<sequence>MSTNSAGKRAREADDDQLSKRVRPHDVAVEVNKHAASVSTYTVAPHIECSAVLHGEILKISTEQYIRASNLVVLFYDYDFTPTAVRDILAFSSRHQDITALNTNIVAISADTEHCHYAFIERTFGGSDVPIPLLADTTKRIAHSYQVLDECKGVAKRSVFVIDKLGHIRFWSVLQHHELEHNVDSVISVVSTIVCSFIFVMICLVMVEL</sequence>
<evidence type="ECO:0000313" key="7">
    <source>
        <dbReference type="Proteomes" id="UP000654370"/>
    </source>
</evidence>
<comment type="caution">
    <text evidence="6">The sequence shown here is derived from an EMBL/GenBank/DDBJ whole genome shotgun (WGS) entry which is preliminary data.</text>
</comment>
<dbReference type="GO" id="GO:0005829">
    <property type="term" value="C:cytosol"/>
    <property type="evidence" value="ECO:0007669"/>
    <property type="project" value="TreeGrafter"/>
</dbReference>
<evidence type="ECO:0000256" key="1">
    <source>
        <dbReference type="ARBA" id="ARBA00009796"/>
    </source>
</evidence>
<evidence type="ECO:0000256" key="2">
    <source>
        <dbReference type="ARBA" id="ARBA00023002"/>
    </source>
</evidence>
<gene>
    <name evidence="6" type="ORF">INT43_007521</name>
</gene>
<dbReference type="InterPro" id="IPR013766">
    <property type="entry name" value="Thioredoxin_domain"/>
</dbReference>
<reference evidence="6" key="1">
    <citation type="submission" date="2020-12" db="EMBL/GenBank/DDBJ databases">
        <title>Metabolic potential, ecology and presence of endohyphal bacteria is reflected in genomic diversity of Mucoromycotina.</title>
        <authorList>
            <person name="Muszewska A."/>
            <person name="Okrasinska A."/>
            <person name="Steczkiewicz K."/>
            <person name="Drgas O."/>
            <person name="Orlowska M."/>
            <person name="Perlinska-Lenart U."/>
            <person name="Aleksandrzak-Piekarczyk T."/>
            <person name="Szatraj K."/>
            <person name="Zielenkiewicz U."/>
            <person name="Pilsyk S."/>
            <person name="Malc E."/>
            <person name="Mieczkowski P."/>
            <person name="Kruszewska J.S."/>
            <person name="Biernat P."/>
            <person name="Pawlowska J."/>
        </authorList>
    </citation>
    <scope>NUCLEOTIDE SEQUENCE</scope>
    <source>
        <strain evidence="6">WA0000067209</strain>
    </source>
</reference>
<dbReference type="SUPFAM" id="SSF52833">
    <property type="entry name" value="Thioredoxin-like"/>
    <property type="match status" value="1"/>
</dbReference>
<name>A0A8H7PZ73_MORIS</name>
<evidence type="ECO:0000259" key="5">
    <source>
        <dbReference type="PROSITE" id="PS51352"/>
    </source>
</evidence>
<feature type="domain" description="Thioredoxin" evidence="5">
    <location>
        <begin position="38"/>
        <end position="195"/>
    </location>
</feature>
<proteinExistence type="inferred from homology"/>
<dbReference type="InterPro" id="IPR000866">
    <property type="entry name" value="AhpC/TSA"/>
</dbReference>
<dbReference type="Pfam" id="PF00578">
    <property type="entry name" value="AhpC-TSA"/>
    <property type="match status" value="1"/>
</dbReference>
<dbReference type="GO" id="GO:0006979">
    <property type="term" value="P:response to oxidative stress"/>
    <property type="evidence" value="ECO:0007669"/>
    <property type="project" value="TreeGrafter"/>
</dbReference>
<dbReference type="PANTHER" id="PTHR10681:SF128">
    <property type="entry name" value="THIOREDOXIN-DEPENDENT PEROXIDE REDUCTASE, MITOCHONDRIAL"/>
    <property type="match status" value="1"/>
</dbReference>
<dbReference type="Gene3D" id="3.40.30.10">
    <property type="entry name" value="Glutaredoxin"/>
    <property type="match status" value="1"/>
</dbReference>
<evidence type="ECO:0000313" key="6">
    <source>
        <dbReference type="EMBL" id="KAG2182590.1"/>
    </source>
</evidence>
<dbReference type="InterPro" id="IPR050217">
    <property type="entry name" value="Peroxiredoxin"/>
</dbReference>
<dbReference type="GO" id="GO:0008379">
    <property type="term" value="F:thioredoxin peroxidase activity"/>
    <property type="evidence" value="ECO:0007669"/>
    <property type="project" value="TreeGrafter"/>
</dbReference>
<evidence type="ECO:0000256" key="3">
    <source>
        <dbReference type="SAM" id="MobiDB-lite"/>
    </source>
</evidence>
<dbReference type="PROSITE" id="PS51352">
    <property type="entry name" value="THIOREDOXIN_2"/>
    <property type="match status" value="1"/>
</dbReference>
<keyword evidence="4" id="KW-0812">Transmembrane</keyword>
<keyword evidence="4" id="KW-0472">Membrane</keyword>
<dbReference type="OrthoDB" id="2259904at2759"/>
<accession>A0A8H7PZ73</accession>
<dbReference type="EMBL" id="JAEPQZ010000004">
    <property type="protein sequence ID" value="KAG2182590.1"/>
    <property type="molecule type" value="Genomic_DNA"/>
</dbReference>
<evidence type="ECO:0000256" key="4">
    <source>
        <dbReference type="SAM" id="Phobius"/>
    </source>
</evidence>
<dbReference type="GO" id="GO:0033554">
    <property type="term" value="P:cellular response to stress"/>
    <property type="evidence" value="ECO:0007669"/>
    <property type="project" value="TreeGrafter"/>
</dbReference>
<dbReference type="Proteomes" id="UP000654370">
    <property type="component" value="Unassembled WGS sequence"/>
</dbReference>
<comment type="similarity">
    <text evidence="1">Belongs to the peroxiredoxin family. AhpC/Prx1 subfamily.</text>
</comment>
<feature type="transmembrane region" description="Helical" evidence="4">
    <location>
        <begin position="186"/>
        <end position="207"/>
    </location>
</feature>
<dbReference type="PANTHER" id="PTHR10681">
    <property type="entry name" value="THIOREDOXIN PEROXIDASE"/>
    <property type="match status" value="1"/>
</dbReference>